<dbReference type="OMA" id="SDHYSNI"/>
<sequence>MEQNISIKCPIHRRELIVTGCINPNCNRSPLICQMCPDAHSDHYSNIVQISEWLQKVAKTIQEGSKTLKQIRDINQIDSVLKWCEDNEMHLKKVDEHCKAQKALINEDFNYLKDLFVEKCNQAQAQLEQDIEDFYIKYKEQFKICKLIMDDSYILQKQCNPYSNVHNLILKLQQSNPKEAQELITQIRKLINKPYDPIENIKQCAESITEMTYNLPVFAFQDGIDSFVNQLADQIHNHFKTKLNITLPRKIVSPIKYQPKNLHKQYSLPTENLTNNYNSNQNISKSPRLNQKLTFSPQNSIALHSKTIVGQCSDFTLKPLKKYQLDFCVSAIEVVTPQIFAMTCSNDPHLRVFDTIQKRIHTLSTHTTPIIQIHKSIDQVVPLQQHNNSKSQTYLFTLSNEQLVVWAFDFSNTQMIVPHIYHKYLFNNQITQSCYLQDNSCIAIGDQVGTVEIYNFQQSKLQQNGIKGKHQKQISSILLLKKHDKFICSSYDQTLSIWKMLYNQQSFENTYCESIIQCGNMLGQIQIINQFQSNPNLLLVGNLEGSLKIVNLMNQCVILESDIQKNTNSICDFIIAEDANKETISVITYLQSSKSLRFWRLQNNNDMGWAQNEQKIEVALSLSENMIRSKLQLVQMPSSTQNTVVLIANEINKELLVYEIINKQ</sequence>
<keyword evidence="2" id="KW-0677">Repeat</keyword>
<dbReference type="AlphaFoldDB" id="A0A8S1JW81"/>
<keyword evidence="1" id="KW-0853">WD repeat</keyword>
<proteinExistence type="predicted"/>
<evidence type="ECO:0000313" key="4">
    <source>
        <dbReference type="Proteomes" id="UP000688137"/>
    </source>
</evidence>
<keyword evidence="4" id="KW-1185">Reference proteome</keyword>
<reference evidence="3" key="1">
    <citation type="submission" date="2021-01" db="EMBL/GenBank/DDBJ databases">
        <authorList>
            <consortium name="Genoscope - CEA"/>
            <person name="William W."/>
        </authorList>
    </citation>
    <scope>NUCLEOTIDE SEQUENCE</scope>
</reference>
<comment type="caution">
    <text evidence="3">The sequence shown here is derived from an EMBL/GenBank/DDBJ whole genome shotgun (WGS) entry which is preliminary data.</text>
</comment>
<dbReference type="Proteomes" id="UP000688137">
    <property type="component" value="Unassembled WGS sequence"/>
</dbReference>
<evidence type="ECO:0000313" key="3">
    <source>
        <dbReference type="EMBL" id="CAD8047174.1"/>
    </source>
</evidence>
<gene>
    <name evidence="3" type="ORF">PPRIM_AZ9-3.1.T0110296</name>
</gene>
<name>A0A8S1JW81_PARPR</name>
<evidence type="ECO:0000256" key="2">
    <source>
        <dbReference type="ARBA" id="ARBA00022737"/>
    </source>
</evidence>
<accession>A0A8S1JW81</accession>
<dbReference type="PANTHER" id="PTHR19848">
    <property type="entry name" value="WD40 REPEAT PROTEIN"/>
    <property type="match status" value="1"/>
</dbReference>
<evidence type="ECO:0000256" key="1">
    <source>
        <dbReference type="ARBA" id="ARBA00022574"/>
    </source>
</evidence>
<dbReference type="PANTHER" id="PTHR19848:SF8">
    <property type="entry name" value="F-BOX AND WD REPEAT DOMAIN CONTAINING 7"/>
    <property type="match status" value="1"/>
</dbReference>
<dbReference type="EMBL" id="CAJJDM010000008">
    <property type="protein sequence ID" value="CAD8047174.1"/>
    <property type="molecule type" value="Genomic_DNA"/>
</dbReference>
<organism evidence="3 4">
    <name type="scientific">Paramecium primaurelia</name>
    <dbReference type="NCBI Taxonomy" id="5886"/>
    <lineage>
        <taxon>Eukaryota</taxon>
        <taxon>Sar</taxon>
        <taxon>Alveolata</taxon>
        <taxon>Ciliophora</taxon>
        <taxon>Intramacronucleata</taxon>
        <taxon>Oligohymenophorea</taxon>
        <taxon>Peniculida</taxon>
        <taxon>Parameciidae</taxon>
        <taxon>Paramecium</taxon>
    </lineage>
</organism>
<protein>
    <submittedName>
        <fullName evidence="3">Uncharacterized protein</fullName>
    </submittedName>
</protein>